<accession>A0A923L7G2</accession>
<dbReference type="AlphaFoldDB" id="A0A923L7G2"/>
<dbReference type="PROSITE" id="PS00501">
    <property type="entry name" value="SPASE_I_1"/>
    <property type="match status" value="1"/>
</dbReference>
<dbReference type="InterPro" id="IPR000223">
    <property type="entry name" value="Pept_S26A_signal_pept_1"/>
</dbReference>
<dbReference type="Gene3D" id="2.10.109.10">
    <property type="entry name" value="Umud Fragment, subunit A"/>
    <property type="match status" value="1"/>
</dbReference>
<evidence type="ECO:0000256" key="6">
    <source>
        <dbReference type="RuleBase" id="RU362042"/>
    </source>
</evidence>
<dbReference type="PANTHER" id="PTHR43390:SF1">
    <property type="entry name" value="CHLOROPLAST PROCESSING PEPTIDASE"/>
    <property type="match status" value="1"/>
</dbReference>
<feature type="transmembrane region" description="Helical" evidence="6">
    <location>
        <begin position="25"/>
        <end position="45"/>
    </location>
</feature>
<dbReference type="Proteomes" id="UP000637359">
    <property type="component" value="Unassembled WGS sequence"/>
</dbReference>
<keyword evidence="6" id="KW-0472">Membrane</keyword>
<evidence type="ECO:0000259" key="7">
    <source>
        <dbReference type="Pfam" id="PF10502"/>
    </source>
</evidence>
<dbReference type="GO" id="GO:0004252">
    <property type="term" value="F:serine-type endopeptidase activity"/>
    <property type="evidence" value="ECO:0007669"/>
    <property type="project" value="InterPro"/>
</dbReference>
<gene>
    <name evidence="8" type="primary">lepB</name>
    <name evidence="8" type="ORF">H8S33_13190</name>
</gene>
<dbReference type="EMBL" id="JACOOL010000009">
    <property type="protein sequence ID" value="MBC5637765.1"/>
    <property type="molecule type" value="Genomic_DNA"/>
</dbReference>
<keyword evidence="4 6" id="KW-0378">Hydrolase</keyword>
<name>A0A923L7G2_9BACI</name>
<feature type="active site" evidence="5">
    <location>
        <position position="92"/>
    </location>
</feature>
<dbReference type="PANTHER" id="PTHR43390">
    <property type="entry name" value="SIGNAL PEPTIDASE I"/>
    <property type="match status" value="1"/>
</dbReference>
<evidence type="ECO:0000313" key="9">
    <source>
        <dbReference type="Proteomes" id="UP000637359"/>
    </source>
</evidence>
<comment type="catalytic activity">
    <reaction evidence="6">
        <text>Cleavage of hydrophobic, N-terminal signal or leader sequences from secreted and periplasmic proteins.</text>
        <dbReference type="EC" id="3.4.21.89"/>
    </reaction>
</comment>
<proteinExistence type="inferred from homology"/>
<dbReference type="Pfam" id="PF10502">
    <property type="entry name" value="Peptidase_S26"/>
    <property type="match status" value="1"/>
</dbReference>
<dbReference type="NCBIfam" id="TIGR02227">
    <property type="entry name" value="sigpep_I_bact"/>
    <property type="match status" value="1"/>
</dbReference>
<evidence type="ECO:0000256" key="3">
    <source>
        <dbReference type="ARBA" id="ARBA00022670"/>
    </source>
</evidence>
<evidence type="ECO:0000256" key="2">
    <source>
        <dbReference type="ARBA" id="ARBA00009370"/>
    </source>
</evidence>
<dbReference type="PRINTS" id="PR00727">
    <property type="entry name" value="LEADERPTASE"/>
</dbReference>
<dbReference type="EC" id="3.4.21.89" evidence="6"/>
<feature type="domain" description="Peptidase S26" evidence="7">
    <location>
        <begin position="27"/>
        <end position="173"/>
    </location>
</feature>
<dbReference type="GO" id="GO:0005886">
    <property type="term" value="C:plasma membrane"/>
    <property type="evidence" value="ECO:0007669"/>
    <property type="project" value="UniProtKB-SubCell"/>
</dbReference>
<evidence type="ECO:0000256" key="1">
    <source>
        <dbReference type="ARBA" id="ARBA00004401"/>
    </source>
</evidence>
<keyword evidence="3 6" id="KW-0645">Protease</keyword>
<comment type="subcellular location">
    <subcellularLocation>
        <location evidence="1">Cell membrane</location>
        <topology evidence="1">Single-pass type II membrane protein</topology>
    </subcellularLocation>
    <subcellularLocation>
        <location evidence="6">Membrane</location>
        <topology evidence="6">Single-pass type II membrane protein</topology>
    </subcellularLocation>
</comment>
<dbReference type="InterPro" id="IPR036286">
    <property type="entry name" value="LexA/Signal_pep-like_sf"/>
</dbReference>
<keyword evidence="6" id="KW-0812">Transmembrane</keyword>
<dbReference type="GO" id="GO:0006465">
    <property type="term" value="P:signal peptide processing"/>
    <property type="evidence" value="ECO:0007669"/>
    <property type="project" value="InterPro"/>
</dbReference>
<dbReference type="InterPro" id="IPR019533">
    <property type="entry name" value="Peptidase_S26"/>
</dbReference>
<dbReference type="CDD" id="cd06530">
    <property type="entry name" value="S26_SPase_I"/>
    <property type="match status" value="1"/>
</dbReference>
<keyword evidence="6" id="KW-1133">Transmembrane helix</keyword>
<evidence type="ECO:0000313" key="8">
    <source>
        <dbReference type="EMBL" id="MBC5637765.1"/>
    </source>
</evidence>
<dbReference type="SUPFAM" id="SSF51306">
    <property type="entry name" value="LexA/Signal peptidase"/>
    <property type="match status" value="1"/>
</dbReference>
<organism evidence="8 9">
    <name type="scientific">Ornithinibacillus hominis</name>
    <dbReference type="NCBI Taxonomy" id="2763055"/>
    <lineage>
        <taxon>Bacteria</taxon>
        <taxon>Bacillati</taxon>
        <taxon>Bacillota</taxon>
        <taxon>Bacilli</taxon>
        <taxon>Bacillales</taxon>
        <taxon>Bacillaceae</taxon>
        <taxon>Ornithinibacillus</taxon>
    </lineage>
</organism>
<keyword evidence="9" id="KW-1185">Reference proteome</keyword>
<dbReference type="InterPro" id="IPR019756">
    <property type="entry name" value="Pept_S26A_signal_pept_1_Ser-AS"/>
</dbReference>
<protein>
    <recommendedName>
        <fullName evidence="6">Signal peptidase I</fullName>
        <ecNumber evidence="6">3.4.21.89</ecNumber>
    </recommendedName>
</protein>
<reference evidence="8" key="1">
    <citation type="submission" date="2020-08" db="EMBL/GenBank/DDBJ databases">
        <title>Genome public.</title>
        <authorList>
            <person name="Liu C."/>
            <person name="Sun Q."/>
        </authorList>
    </citation>
    <scope>NUCLEOTIDE SEQUENCE</scope>
    <source>
        <strain evidence="8">BX22</strain>
    </source>
</reference>
<evidence type="ECO:0000256" key="4">
    <source>
        <dbReference type="ARBA" id="ARBA00022801"/>
    </source>
</evidence>
<comment type="caution">
    <text evidence="8">The sequence shown here is derived from an EMBL/GenBank/DDBJ whole genome shotgun (WGS) entry which is preliminary data.</text>
</comment>
<feature type="active site" evidence="5">
    <location>
        <position position="54"/>
    </location>
</feature>
<evidence type="ECO:0000256" key="5">
    <source>
        <dbReference type="PIRSR" id="PIRSR600223-1"/>
    </source>
</evidence>
<dbReference type="GO" id="GO:0009003">
    <property type="term" value="F:signal peptidase activity"/>
    <property type="evidence" value="ECO:0007669"/>
    <property type="project" value="UniProtKB-EC"/>
</dbReference>
<sequence>MLLETSIVMEDRKNESEKERNDSRLGWIGFIFCLVIAFLVFRYVIGFIVISGDSMNPTLENGNVVLSSNIFFNVDRNDIIIYRDHNGFDVVKRVIGLPKDRIMIQDGSIVVNGQMMNEPYMMGASNDMEEVVVPKDAYFVVGDNRTPGESLDSRSSNVGPIHKSTIQGKVLISLFPFSMALNK</sequence>
<comment type="similarity">
    <text evidence="2 6">Belongs to the peptidase S26 family.</text>
</comment>